<dbReference type="eggNOG" id="COG2207">
    <property type="taxonomic scope" value="Bacteria"/>
</dbReference>
<evidence type="ECO:0000256" key="3">
    <source>
        <dbReference type="ARBA" id="ARBA00023159"/>
    </source>
</evidence>
<dbReference type="EMBL" id="AZMV01000007">
    <property type="protein sequence ID" value="ETY70654.1"/>
    <property type="molecule type" value="Genomic_DNA"/>
</dbReference>
<organism evidence="6 7">
    <name type="scientific">Bifidobacterium moukalabense DSM 27321</name>
    <dbReference type="NCBI Taxonomy" id="1435051"/>
    <lineage>
        <taxon>Bacteria</taxon>
        <taxon>Bacillati</taxon>
        <taxon>Actinomycetota</taxon>
        <taxon>Actinomycetes</taxon>
        <taxon>Bifidobacteriales</taxon>
        <taxon>Bifidobacteriaceae</taxon>
        <taxon>Bifidobacterium</taxon>
    </lineage>
</organism>
<dbReference type="GO" id="GO:0043565">
    <property type="term" value="F:sequence-specific DNA binding"/>
    <property type="evidence" value="ECO:0007669"/>
    <property type="project" value="InterPro"/>
</dbReference>
<gene>
    <name evidence="6" type="ORF">BMOU_1512</name>
</gene>
<dbReference type="Gene3D" id="2.60.120.280">
    <property type="entry name" value="Regulatory protein AraC"/>
    <property type="match status" value="1"/>
</dbReference>
<dbReference type="Proteomes" id="UP000019155">
    <property type="component" value="Unassembled WGS sequence"/>
</dbReference>
<dbReference type="InterPro" id="IPR037923">
    <property type="entry name" value="HTH-like"/>
</dbReference>
<evidence type="ECO:0000256" key="1">
    <source>
        <dbReference type="ARBA" id="ARBA00023015"/>
    </source>
</evidence>
<evidence type="ECO:0000259" key="5">
    <source>
        <dbReference type="PROSITE" id="PS01124"/>
    </source>
</evidence>
<dbReference type="PROSITE" id="PS01124">
    <property type="entry name" value="HTH_ARAC_FAMILY_2"/>
    <property type="match status" value="1"/>
</dbReference>
<dbReference type="Pfam" id="PF12833">
    <property type="entry name" value="HTH_18"/>
    <property type="match status" value="1"/>
</dbReference>
<dbReference type="Gene3D" id="1.10.10.60">
    <property type="entry name" value="Homeodomain-like"/>
    <property type="match status" value="2"/>
</dbReference>
<dbReference type="InterPro" id="IPR003313">
    <property type="entry name" value="AraC-bd"/>
</dbReference>
<evidence type="ECO:0000313" key="7">
    <source>
        <dbReference type="Proteomes" id="UP000019155"/>
    </source>
</evidence>
<dbReference type="InterPro" id="IPR009057">
    <property type="entry name" value="Homeodomain-like_sf"/>
</dbReference>
<dbReference type="GO" id="GO:0003700">
    <property type="term" value="F:DNA-binding transcription factor activity"/>
    <property type="evidence" value="ECO:0007669"/>
    <property type="project" value="InterPro"/>
</dbReference>
<dbReference type="InterPro" id="IPR018060">
    <property type="entry name" value="HTH_AraC"/>
</dbReference>
<sequence length="302" mass="32360">MEHARVYTLPSVSPFASGRTEPPTPANGVSFAFCGISQTEPGHDVGPAMRNRTIIHLVVSGGGELHSQGAVFRLKANDGFIIRPDSPVTYQACATDPWTYLWLGLGGTDVQRCLAGIGLPYDRNAFHIGDVSAFLALIRSCFAYTSGSFADGIKLNAIALDFLHRLALAVAAADGAAAHARFDGTGAGDALAGAAARYITEHYAEPINVGRVAEALHTDRSHLSRRFKAATGLTLKDYLDDIRIARACDLLGMTDMEVAQVARACGFSSLEVFSRKFKMVRSVSPARFRSGQDTPMDAARPW</sequence>
<dbReference type="SUPFAM" id="SSF46689">
    <property type="entry name" value="Homeodomain-like"/>
    <property type="match status" value="2"/>
</dbReference>
<evidence type="ECO:0000256" key="4">
    <source>
        <dbReference type="ARBA" id="ARBA00023163"/>
    </source>
</evidence>
<accession>W4N6L9</accession>
<proteinExistence type="predicted"/>
<dbReference type="SMART" id="SM00342">
    <property type="entry name" value="HTH_ARAC"/>
    <property type="match status" value="1"/>
</dbReference>
<dbReference type="PANTHER" id="PTHR46796">
    <property type="entry name" value="HTH-TYPE TRANSCRIPTIONAL ACTIVATOR RHAS-RELATED"/>
    <property type="match status" value="1"/>
</dbReference>
<protein>
    <submittedName>
        <fullName evidence="6">AraC family transcriptional regulator</fullName>
    </submittedName>
</protein>
<evidence type="ECO:0000313" key="6">
    <source>
        <dbReference type="EMBL" id="ETY70654.1"/>
    </source>
</evidence>
<dbReference type="STRING" id="1435051.BMOU_1512"/>
<dbReference type="GeneID" id="97502107"/>
<keyword evidence="1" id="KW-0805">Transcription regulation</keyword>
<dbReference type="CDD" id="cd06986">
    <property type="entry name" value="cupin_MmsR-like_N"/>
    <property type="match status" value="1"/>
</dbReference>
<evidence type="ECO:0000256" key="2">
    <source>
        <dbReference type="ARBA" id="ARBA00023125"/>
    </source>
</evidence>
<keyword evidence="4" id="KW-0804">Transcription</keyword>
<dbReference type="PATRIC" id="fig|1435051.3.peg.1494"/>
<dbReference type="InterPro" id="IPR050204">
    <property type="entry name" value="AraC_XylS_family_regulators"/>
</dbReference>
<comment type="caution">
    <text evidence="6">The sequence shown here is derived from an EMBL/GenBank/DDBJ whole genome shotgun (WGS) entry which is preliminary data.</text>
</comment>
<dbReference type="RefSeq" id="WP_051428944.1">
    <property type="nucleotide sequence ID" value="NZ_AZMV01000007.1"/>
</dbReference>
<keyword evidence="3" id="KW-0010">Activator</keyword>
<dbReference type="Pfam" id="PF02311">
    <property type="entry name" value="AraC_binding"/>
    <property type="match status" value="1"/>
</dbReference>
<dbReference type="SUPFAM" id="SSF51215">
    <property type="entry name" value="Regulatory protein AraC"/>
    <property type="match status" value="1"/>
</dbReference>
<dbReference type="AlphaFoldDB" id="W4N6L9"/>
<feature type="domain" description="HTH araC/xylS-type" evidence="5">
    <location>
        <begin position="193"/>
        <end position="291"/>
    </location>
</feature>
<dbReference type="InterPro" id="IPR018062">
    <property type="entry name" value="HTH_AraC-typ_CS"/>
</dbReference>
<name>W4N6L9_9BIFI</name>
<keyword evidence="7" id="KW-1185">Reference proteome</keyword>
<dbReference type="PROSITE" id="PS00041">
    <property type="entry name" value="HTH_ARAC_FAMILY_1"/>
    <property type="match status" value="1"/>
</dbReference>
<dbReference type="OrthoDB" id="9814125at2"/>
<keyword evidence="2" id="KW-0238">DNA-binding</keyword>
<reference evidence="6 7" key="1">
    <citation type="journal article" date="2014" name="Genome Announc.">
        <title>The Genome Sequence of Bifidobacterium moukalabense DSM 27321 Highlights the Close Phylogenetic Relatedness with the Bifidobacterium dentium Taxon.</title>
        <authorList>
            <person name="Lugli G.A."/>
            <person name="Duranti S."/>
            <person name="Milani C."/>
            <person name="Turroni F."/>
            <person name="Viappiani A."/>
            <person name="Mangifesta M."/>
            <person name="van Sinderen D."/>
            <person name="Ventura M."/>
        </authorList>
    </citation>
    <scope>NUCLEOTIDE SEQUENCE [LARGE SCALE GENOMIC DNA]</scope>
    <source>
        <strain evidence="6 7">DSM 27321</strain>
    </source>
</reference>